<keyword evidence="2" id="KW-1133">Transmembrane helix</keyword>
<name>A0A2N3XTZ2_SACSN</name>
<dbReference type="STRING" id="994479.GCA_000194155_08130"/>
<dbReference type="Proteomes" id="UP000233786">
    <property type="component" value="Unassembled WGS sequence"/>
</dbReference>
<evidence type="ECO:0000256" key="1">
    <source>
        <dbReference type="SAM" id="MobiDB-lite"/>
    </source>
</evidence>
<sequence length="366" mass="39897">MTTIYDPRAARTIAKAEAAKTNAQTESLREQTRQDREDHQAETARQERKERRQERRERWARWRKAAPDTALSGLWAALIVAPLLLAWDAQATFAVKVLHVSAGMSWLFPLAIEAGAWVCAFEAHRRASRGAPVGSLPRWMWVLAGIAATINAAHGTADYGIAAGLALGTLSLLGVLLHHIRQSLDAAEAAGTSAREVSQRFARWLLFPRMSLAAARIANRAGVDHPTAWEAAWIDRHGVGPAASKRDRKLAKVIVKRQLATDRKAAENGEFVIVNGVILRTTLPPLDVPTEQPAAEVSTPIEQQKLSDRAASLLDQALAAIEAGELPERPSANALRRRFGGAMETAQEVRDALSDMHPVDTESEAA</sequence>
<comment type="caution">
    <text evidence="3">The sequence shown here is derived from an EMBL/GenBank/DDBJ whole genome shotgun (WGS) entry which is preliminary data.</text>
</comment>
<feature type="region of interest" description="Disordered" evidence="1">
    <location>
        <begin position="346"/>
        <end position="366"/>
    </location>
</feature>
<reference evidence="3" key="1">
    <citation type="submission" date="2017-12" db="EMBL/GenBank/DDBJ databases">
        <title>Sequencing the genomes of 1000 Actinobacteria strains.</title>
        <authorList>
            <person name="Klenk H.-P."/>
        </authorList>
    </citation>
    <scope>NUCLEOTIDE SEQUENCE [LARGE SCALE GENOMIC DNA]</scope>
    <source>
        <strain evidence="3">DSM 44228</strain>
    </source>
</reference>
<dbReference type="OrthoDB" id="3694397at2"/>
<keyword evidence="2" id="KW-0812">Transmembrane</keyword>
<organism evidence="3 4">
    <name type="scientific">Saccharopolyspora spinosa</name>
    <dbReference type="NCBI Taxonomy" id="60894"/>
    <lineage>
        <taxon>Bacteria</taxon>
        <taxon>Bacillati</taxon>
        <taxon>Actinomycetota</taxon>
        <taxon>Actinomycetes</taxon>
        <taxon>Pseudonocardiales</taxon>
        <taxon>Pseudonocardiaceae</taxon>
        <taxon>Saccharopolyspora</taxon>
    </lineage>
</organism>
<feature type="compositionally biased region" description="Basic and acidic residues" evidence="1">
    <location>
        <begin position="27"/>
        <end position="57"/>
    </location>
</feature>
<feature type="transmembrane region" description="Helical" evidence="2">
    <location>
        <begin position="65"/>
        <end position="86"/>
    </location>
</feature>
<proteinExistence type="predicted"/>
<evidence type="ECO:0008006" key="5">
    <source>
        <dbReference type="Google" id="ProtNLM"/>
    </source>
</evidence>
<dbReference type="EMBL" id="PJNB01000001">
    <property type="protein sequence ID" value="PKW14158.1"/>
    <property type="molecule type" value="Genomic_DNA"/>
</dbReference>
<keyword evidence="2" id="KW-0472">Membrane</keyword>
<feature type="compositionally biased region" description="Basic and acidic residues" evidence="1">
    <location>
        <begin position="347"/>
        <end position="360"/>
    </location>
</feature>
<feature type="transmembrane region" description="Helical" evidence="2">
    <location>
        <begin position="136"/>
        <end position="153"/>
    </location>
</feature>
<evidence type="ECO:0000313" key="4">
    <source>
        <dbReference type="Proteomes" id="UP000233786"/>
    </source>
</evidence>
<feature type="region of interest" description="Disordered" evidence="1">
    <location>
        <begin position="15"/>
        <end position="57"/>
    </location>
</feature>
<feature type="transmembrane region" description="Helical" evidence="2">
    <location>
        <begin position="106"/>
        <end position="124"/>
    </location>
</feature>
<gene>
    <name evidence="3" type="ORF">A8926_1753</name>
</gene>
<accession>A0A2N3XTZ2</accession>
<evidence type="ECO:0000313" key="3">
    <source>
        <dbReference type="EMBL" id="PKW14158.1"/>
    </source>
</evidence>
<protein>
    <recommendedName>
        <fullName evidence="5">DUF2637 domain-containing protein</fullName>
    </recommendedName>
</protein>
<dbReference type="RefSeq" id="WP_010316424.1">
    <property type="nucleotide sequence ID" value="NZ_CP061007.1"/>
</dbReference>
<evidence type="ECO:0000256" key="2">
    <source>
        <dbReference type="SAM" id="Phobius"/>
    </source>
</evidence>
<dbReference type="AlphaFoldDB" id="A0A2N3XTZ2"/>
<feature type="transmembrane region" description="Helical" evidence="2">
    <location>
        <begin position="159"/>
        <end position="177"/>
    </location>
</feature>
<keyword evidence="4" id="KW-1185">Reference proteome</keyword>